<accession>A0A4Y9YF16</accession>
<reference evidence="5 6" key="1">
    <citation type="submission" date="2019-02" db="EMBL/GenBank/DDBJ databases">
        <title>Genome sequencing of the rare red list fungi Dentipellis fragilis.</title>
        <authorList>
            <person name="Buettner E."/>
            <person name="Kellner H."/>
        </authorList>
    </citation>
    <scope>NUCLEOTIDE SEQUENCE [LARGE SCALE GENOMIC DNA]</scope>
    <source>
        <strain evidence="5 6">DSM 105465</strain>
    </source>
</reference>
<evidence type="ECO:0000313" key="6">
    <source>
        <dbReference type="Proteomes" id="UP000298327"/>
    </source>
</evidence>
<dbReference type="Gene3D" id="3.40.50.1970">
    <property type="match status" value="1"/>
</dbReference>
<protein>
    <recommendedName>
        <fullName evidence="4">Alcohol dehydrogenase iron-type/glycerol dehydrogenase GldA domain-containing protein</fullName>
    </recommendedName>
</protein>
<organism evidence="5 6">
    <name type="scientific">Dentipellis fragilis</name>
    <dbReference type="NCBI Taxonomy" id="205917"/>
    <lineage>
        <taxon>Eukaryota</taxon>
        <taxon>Fungi</taxon>
        <taxon>Dikarya</taxon>
        <taxon>Basidiomycota</taxon>
        <taxon>Agaricomycotina</taxon>
        <taxon>Agaricomycetes</taxon>
        <taxon>Russulales</taxon>
        <taxon>Hericiaceae</taxon>
        <taxon>Dentipellis</taxon>
    </lineage>
</organism>
<keyword evidence="2" id="KW-0560">Oxidoreductase</keyword>
<dbReference type="GO" id="GO:0046872">
    <property type="term" value="F:metal ion binding"/>
    <property type="evidence" value="ECO:0007669"/>
    <property type="project" value="UniProtKB-KW"/>
</dbReference>
<dbReference type="InterPro" id="IPR001670">
    <property type="entry name" value="ADH_Fe/GldA"/>
</dbReference>
<evidence type="ECO:0000256" key="3">
    <source>
        <dbReference type="ARBA" id="ARBA00023027"/>
    </source>
</evidence>
<keyword evidence="1" id="KW-0479">Metal-binding</keyword>
<keyword evidence="6" id="KW-1185">Reference proteome</keyword>
<proteinExistence type="predicted"/>
<dbReference type="InterPro" id="IPR016205">
    <property type="entry name" value="Glycerol_DH"/>
</dbReference>
<feature type="domain" description="Alcohol dehydrogenase iron-type/glycerol dehydrogenase GldA" evidence="4">
    <location>
        <begin position="15"/>
        <end position="161"/>
    </location>
</feature>
<dbReference type="Proteomes" id="UP000298327">
    <property type="component" value="Unassembled WGS sequence"/>
</dbReference>
<dbReference type="Pfam" id="PF00465">
    <property type="entry name" value="Fe-ADH"/>
    <property type="match status" value="1"/>
</dbReference>
<evidence type="ECO:0000259" key="4">
    <source>
        <dbReference type="Pfam" id="PF00465"/>
    </source>
</evidence>
<dbReference type="SUPFAM" id="SSF56796">
    <property type="entry name" value="Dehydroquinate synthase-like"/>
    <property type="match status" value="1"/>
</dbReference>
<dbReference type="STRING" id="205917.A0A4Y9YF16"/>
<dbReference type="GO" id="GO:0016614">
    <property type="term" value="F:oxidoreductase activity, acting on CH-OH group of donors"/>
    <property type="evidence" value="ECO:0007669"/>
    <property type="project" value="InterPro"/>
</dbReference>
<feature type="non-terminal residue" evidence="5">
    <location>
        <position position="161"/>
    </location>
</feature>
<dbReference type="PANTHER" id="PTHR43616">
    <property type="entry name" value="GLYCEROL DEHYDROGENASE"/>
    <property type="match status" value="1"/>
</dbReference>
<comment type="caution">
    <text evidence="5">The sequence shown here is derived from an EMBL/GenBank/DDBJ whole genome shotgun (WGS) entry which is preliminary data.</text>
</comment>
<dbReference type="PANTHER" id="PTHR43616:SF5">
    <property type="entry name" value="GLYCEROL DEHYDROGENASE 1"/>
    <property type="match status" value="1"/>
</dbReference>
<gene>
    <name evidence="5" type="ORF">EVG20_g7165</name>
</gene>
<keyword evidence="3" id="KW-0520">NAD</keyword>
<dbReference type="AlphaFoldDB" id="A0A4Y9YF16"/>
<evidence type="ECO:0000256" key="1">
    <source>
        <dbReference type="ARBA" id="ARBA00022723"/>
    </source>
</evidence>
<dbReference type="EMBL" id="SEOQ01000524">
    <property type="protein sequence ID" value="TFY61156.1"/>
    <property type="molecule type" value="Genomic_DNA"/>
</dbReference>
<dbReference type="OrthoDB" id="339764at2759"/>
<evidence type="ECO:0000256" key="2">
    <source>
        <dbReference type="ARBA" id="ARBA00023002"/>
    </source>
</evidence>
<sequence>MPNRDGITERVFQSPSKYVQGPNALKNAAKHLSHLGRAPLLLCDNIVYGIAGKELTATLEDADYKLTRATFSGEATATEIARLVASARTTSSPTDFVLALGGGKTLDTGKAVAAELGVPVAVVPTTASTDAPCSAITVLYTPEGQFAGGLVHARNPALVLV</sequence>
<evidence type="ECO:0000313" key="5">
    <source>
        <dbReference type="EMBL" id="TFY61156.1"/>
    </source>
</evidence>
<name>A0A4Y9YF16_9AGAM</name>